<dbReference type="SUPFAM" id="SSF51735">
    <property type="entry name" value="NAD(P)-binding Rossmann-fold domains"/>
    <property type="match status" value="1"/>
</dbReference>
<dbReference type="STRING" id="1305737.GCA_000526355_02314"/>
<dbReference type="PANTHER" id="PTHR43818:SF10">
    <property type="entry name" value="NADH-DEPENDENT DEHYDROGENASE-RELATED"/>
    <property type="match status" value="1"/>
</dbReference>
<feature type="domain" description="Gfo/Idh/MocA-like oxidoreductase N-terminal" evidence="1">
    <location>
        <begin position="178"/>
        <end position="255"/>
    </location>
</feature>
<feature type="domain" description="Gfo/Idh/MocA-like oxidoreductase bacterial type C-terminal" evidence="2">
    <location>
        <begin position="431"/>
        <end position="553"/>
    </location>
</feature>
<accession>A0A0P8AUK0</accession>
<dbReference type="Gene3D" id="3.30.360.10">
    <property type="entry name" value="Dihydrodipicolinate Reductase, domain 2"/>
    <property type="match status" value="1"/>
</dbReference>
<dbReference type="PANTHER" id="PTHR43818">
    <property type="entry name" value="BCDNA.GH03377"/>
    <property type="match status" value="1"/>
</dbReference>
<dbReference type="Gene3D" id="3.40.50.720">
    <property type="entry name" value="NAD(P)-binding Rossmann-like Domain"/>
    <property type="match status" value="1"/>
</dbReference>
<dbReference type="OrthoDB" id="9763611at2"/>
<evidence type="ECO:0000259" key="1">
    <source>
        <dbReference type="Pfam" id="PF01408"/>
    </source>
</evidence>
<name>A0A0P8AUK0_9BACT</name>
<dbReference type="SUPFAM" id="SSF55347">
    <property type="entry name" value="Glyceraldehyde-3-phosphate dehydrogenase-like, C-terminal domain"/>
    <property type="match status" value="1"/>
</dbReference>
<gene>
    <name evidence="3" type="ORF">HLUCCX10_01340</name>
</gene>
<feature type="domain" description="Gfo/Idh/MocA-like oxidoreductase bacterial type C-terminal" evidence="2">
    <location>
        <begin position="287"/>
        <end position="399"/>
    </location>
</feature>
<dbReference type="GO" id="GO:0000166">
    <property type="term" value="F:nucleotide binding"/>
    <property type="evidence" value="ECO:0007669"/>
    <property type="project" value="InterPro"/>
</dbReference>
<dbReference type="eggNOG" id="COG0673">
    <property type="taxonomic scope" value="Bacteria"/>
</dbReference>
<evidence type="ECO:0000313" key="3">
    <source>
        <dbReference type="EMBL" id="KPQ19813.1"/>
    </source>
</evidence>
<sequence>MQENQSLWRLRHSTATLRSKSEVRRLILKHFEVVVDFLMHISGLTQKTLIMPLPDNLNRRDFLASAATFAASFTIVPSSVIAGLGKIPPSDQLTVANIGCGTQGLREMGSLLQNPKVRVVAVCDVNKFSTDYIDWSPYGIRNDIRRTIGDDTWWEGKPGIPGGRDIGKEYVEKYYAQNQASGKYKGCASYEDYRELFAKEKGIDAVKIMTPDHTHAPIALAAMDQNMHVVTHKPIANRLLEGRKVIQKAKDSGLVTHLLAWSDRPEYRQIKAWMDAGLIGELQEIHNWSYRPVWQQWTKRPAESQPVPEGLNWDLWLGPVADMPYHKNYTHNVFRGWYEFGGGSVADMGHYSLFPLFETLGIDRSPVSARAFGTTTREEVNQVYQWVKNDVAFPASCTIKWNFPAQASLPAFDLFWYDGGMKPFAPEELEMDGKDTPEEGLMIVGTKGKILGGFRGENPVLLPESTKMAGRDSERINSREVDRKTDSWVDAMLEKRQTPGSFTRAQCITDTINLGAIALRAGKKVDFDANLVKITNDEAANQLLTREYRAGWEV</sequence>
<comment type="caution">
    <text evidence="3">The sequence shown here is derived from an EMBL/GenBank/DDBJ whole genome shotgun (WGS) entry which is preliminary data.</text>
</comment>
<dbReference type="EMBL" id="LJXT01000005">
    <property type="protein sequence ID" value="KPQ19813.1"/>
    <property type="molecule type" value="Genomic_DNA"/>
</dbReference>
<organism evidence="3 4">
    <name type="scientific">Algoriphagus marincola HL-49</name>
    <dbReference type="NCBI Taxonomy" id="1305737"/>
    <lineage>
        <taxon>Bacteria</taxon>
        <taxon>Pseudomonadati</taxon>
        <taxon>Bacteroidota</taxon>
        <taxon>Cytophagia</taxon>
        <taxon>Cytophagales</taxon>
        <taxon>Cyclobacteriaceae</taxon>
        <taxon>Algoriphagus</taxon>
    </lineage>
</organism>
<dbReference type="InterPro" id="IPR000683">
    <property type="entry name" value="Gfo/Idh/MocA-like_OxRdtase_N"/>
</dbReference>
<dbReference type="AlphaFoldDB" id="A0A0P8AUK0"/>
<dbReference type="Pfam" id="PF19051">
    <property type="entry name" value="GFO_IDH_MocA_C2"/>
    <property type="match status" value="2"/>
</dbReference>
<dbReference type="Proteomes" id="UP000050421">
    <property type="component" value="Unassembled WGS sequence"/>
</dbReference>
<dbReference type="InterPro" id="IPR036291">
    <property type="entry name" value="NAD(P)-bd_dom_sf"/>
</dbReference>
<evidence type="ECO:0000259" key="2">
    <source>
        <dbReference type="Pfam" id="PF19051"/>
    </source>
</evidence>
<protein>
    <submittedName>
        <fullName evidence="3">Putative dehydrogenase</fullName>
    </submittedName>
</protein>
<dbReference type="PATRIC" id="fig|1305737.6.peg.885"/>
<dbReference type="Pfam" id="PF01408">
    <property type="entry name" value="GFO_IDH_MocA"/>
    <property type="match status" value="1"/>
</dbReference>
<evidence type="ECO:0000313" key="4">
    <source>
        <dbReference type="Proteomes" id="UP000050421"/>
    </source>
</evidence>
<dbReference type="InterPro" id="IPR043906">
    <property type="entry name" value="Gfo/Idh/MocA_OxRdtase_bact_C"/>
</dbReference>
<dbReference type="InterPro" id="IPR050463">
    <property type="entry name" value="Gfo/Idh/MocA_oxidrdct_glycsds"/>
</dbReference>
<reference evidence="3 4" key="1">
    <citation type="submission" date="2015-09" db="EMBL/GenBank/DDBJ databases">
        <title>Identification and resolution of microdiversity through metagenomic sequencing of parallel consortia.</title>
        <authorList>
            <person name="Nelson W.C."/>
            <person name="Romine M.F."/>
            <person name="Lindemann S.R."/>
        </authorList>
    </citation>
    <scope>NUCLEOTIDE SEQUENCE [LARGE SCALE GENOMIC DNA]</scope>
    <source>
        <strain evidence="3">HL-49</strain>
    </source>
</reference>
<proteinExistence type="predicted"/>